<dbReference type="SUPFAM" id="SSF52540">
    <property type="entry name" value="P-loop containing nucleoside triphosphate hydrolases"/>
    <property type="match status" value="1"/>
</dbReference>
<dbReference type="KEGG" id="acr:Acry_0820"/>
<dbReference type="RefSeq" id="WP_007422829.1">
    <property type="nucleotide sequence ID" value="NC_009484.1"/>
</dbReference>
<dbReference type="GO" id="GO:0005524">
    <property type="term" value="F:ATP binding"/>
    <property type="evidence" value="ECO:0007669"/>
    <property type="project" value="UniProtKB-KW"/>
</dbReference>
<reference evidence="3 4" key="1">
    <citation type="submission" date="2007-05" db="EMBL/GenBank/DDBJ databases">
        <title>Complete sequence of chromosome of Acidiphilium cryptum JF-5.</title>
        <authorList>
            <consortium name="US DOE Joint Genome Institute"/>
            <person name="Copeland A."/>
            <person name="Lucas S."/>
            <person name="Lapidus A."/>
            <person name="Barry K."/>
            <person name="Detter J.C."/>
            <person name="Glavina del Rio T."/>
            <person name="Hammon N."/>
            <person name="Israni S."/>
            <person name="Dalin E."/>
            <person name="Tice H."/>
            <person name="Pitluck S."/>
            <person name="Sims D."/>
            <person name="Brettin T."/>
            <person name="Bruce D."/>
            <person name="Han C."/>
            <person name="Schmutz J."/>
            <person name="Larimer F."/>
            <person name="Land M."/>
            <person name="Hauser L."/>
            <person name="Kyrpides N."/>
            <person name="Kim E."/>
            <person name="Magnuson T."/>
            <person name="Richardson P."/>
        </authorList>
    </citation>
    <scope>NUCLEOTIDE SEQUENCE [LARGE SCALE GENOMIC DNA]</scope>
    <source>
        <strain evidence="3 4">JF-5</strain>
    </source>
</reference>
<dbReference type="HOGENOM" id="CLU_033160_0_1_5"/>
<keyword evidence="4" id="KW-1185">Reference proteome</keyword>
<dbReference type="PANTHER" id="PTHR43384">
    <property type="entry name" value="SEPTUM SITE-DETERMINING PROTEIN MIND HOMOLOG, CHLOROPLASTIC-RELATED"/>
    <property type="match status" value="1"/>
</dbReference>
<dbReference type="InterPro" id="IPR011006">
    <property type="entry name" value="CheY-like_superfamily"/>
</dbReference>
<dbReference type="AlphaFoldDB" id="A5FWQ7"/>
<dbReference type="EMBL" id="CP000697">
    <property type="protein sequence ID" value="ABQ30039.1"/>
    <property type="molecule type" value="Genomic_DNA"/>
</dbReference>
<dbReference type="InterPro" id="IPR027417">
    <property type="entry name" value="P-loop_NTPase"/>
</dbReference>
<evidence type="ECO:0000313" key="4">
    <source>
        <dbReference type="Proteomes" id="UP000000245"/>
    </source>
</evidence>
<protein>
    <submittedName>
        <fullName evidence="3">Response regulator receiver protein</fullName>
    </submittedName>
</protein>
<gene>
    <name evidence="3" type="ordered locus">Acry_0820</name>
</gene>
<name>A5FWQ7_ACICJ</name>
<proteinExistence type="predicted"/>
<sequence>MDNPSLKPAEEPGNDLGARIDQLTVLSFVADAATEQVIRDGLGDLAQTGIQNTADIRRGNLKAAIAALAKVPTPQIVVVDIGKDERPMHALLELCDVIEPSVSLLVIGEVDDVDLYRNIIRRVGAIDYLFKPITRELVARHFASLITRNSPVADLTRGGRVISVTGARGGVGGSTIAAALAWYLGVESNRHTLLLDADPFIGTAQDWFGVEFKPSFQTLLQDAGDDPGAAVAGAVRPVRNRLHVLGSPPDLACQPAASAGAARRIIDAIRMRFNFVIVDLPFLPIQQHRELLELAHHRIIVLDPSIASLRDTVRLIAASSTPGQPQRPTIFLNREGAAGGLRRKHIEDALKRKVDLSLPELPKLFTSLGAQERFAGVPKGPLGRLIEDLAREAGFERGRNAAA</sequence>
<keyword evidence="2" id="KW-0067">ATP-binding</keyword>
<dbReference type="PANTHER" id="PTHR43384:SF6">
    <property type="entry name" value="SEPTUM SITE-DETERMINING PROTEIN MIND HOMOLOG, CHLOROPLASTIC"/>
    <property type="match status" value="1"/>
</dbReference>
<dbReference type="GO" id="GO:0016887">
    <property type="term" value="F:ATP hydrolysis activity"/>
    <property type="evidence" value="ECO:0007669"/>
    <property type="project" value="TreeGrafter"/>
</dbReference>
<dbReference type="Gene3D" id="3.40.50.2300">
    <property type="match status" value="1"/>
</dbReference>
<dbReference type="GO" id="GO:0051782">
    <property type="term" value="P:negative regulation of cell division"/>
    <property type="evidence" value="ECO:0007669"/>
    <property type="project" value="TreeGrafter"/>
</dbReference>
<evidence type="ECO:0000256" key="1">
    <source>
        <dbReference type="ARBA" id="ARBA00022741"/>
    </source>
</evidence>
<dbReference type="STRING" id="349163.Acry_0820"/>
<organism evidence="3 4">
    <name type="scientific">Acidiphilium cryptum (strain JF-5)</name>
    <dbReference type="NCBI Taxonomy" id="349163"/>
    <lineage>
        <taxon>Bacteria</taxon>
        <taxon>Pseudomonadati</taxon>
        <taxon>Pseudomonadota</taxon>
        <taxon>Alphaproteobacteria</taxon>
        <taxon>Acetobacterales</taxon>
        <taxon>Acidocellaceae</taxon>
        <taxon>Acidiphilium</taxon>
    </lineage>
</organism>
<dbReference type="eggNOG" id="COG4963">
    <property type="taxonomic scope" value="Bacteria"/>
</dbReference>
<keyword evidence="1" id="KW-0547">Nucleotide-binding</keyword>
<dbReference type="Gene3D" id="3.40.50.300">
    <property type="entry name" value="P-loop containing nucleotide triphosphate hydrolases"/>
    <property type="match status" value="1"/>
</dbReference>
<dbReference type="GO" id="GO:0005829">
    <property type="term" value="C:cytosol"/>
    <property type="evidence" value="ECO:0007669"/>
    <property type="project" value="TreeGrafter"/>
</dbReference>
<accession>A5FWQ7</accession>
<dbReference type="SUPFAM" id="SSF52172">
    <property type="entry name" value="CheY-like"/>
    <property type="match status" value="1"/>
</dbReference>
<dbReference type="InterPro" id="IPR050625">
    <property type="entry name" value="ParA/MinD_ATPase"/>
</dbReference>
<dbReference type="Proteomes" id="UP000000245">
    <property type="component" value="Chromosome"/>
</dbReference>
<evidence type="ECO:0000313" key="3">
    <source>
        <dbReference type="EMBL" id="ABQ30039.1"/>
    </source>
</evidence>
<evidence type="ECO:0000256" key="2">
    <source>
        <dbReference type="ARBA" id="ARBA00022840"/>
    </source>
</evidence>
<dbReference type="GO" id="GO:0009898">
    <property type="term" value="C:cytoplasmic side of plasma membrane"/>
    <property type="evidence" value="ECO:0007669"/>
    <property type="project" value="TreeGrafter"/>
</dbReference>